<keyword evidence="2" id="KW-1185">Reference proteome</keyword>
<accession>A0A9P6EKZ4</accession>
<organism evidence="1 2">
    <name type="scientific">Crepidotus variabilis</name>
    <dbReference type="NCBI Taxonomy" id="179855"/>
    <lineage>
        <taxon>Eukaryota</taxon>
        <taxon>Fungi</taxon>
        <taxon>Dikarya</taxon>
        <taxon>Basidiomycota</taxon>
        <taxon>Agaricomycotina</taxon>
        <taxon>Agaricomycetes</taxon>
        <taxon>Agaricomycetidae</taxon>
        <taxon>Agaricales</taxon>
        <taxon>Agaricineae</taxon>
        <taxon>Crepidotaceae</taxon>
        <taxon>Crepidotus</taxon>
    </lineage>
</organism>
<dbReference type="Proteomes" id="UP000807306">
    <property type="component" value="Unassembled WGS sequence"/>
</dbReference>
<reference evidence="1" key="1">
    <citation type="submission" date="2020-11" db="EMBL/GenBank/DDBJ databases">
        <authorList>
            <consortium name="DOE Joint Genome Institute"/>
            <person name="Ahrendt S."/>
            <person name="Riley R."/>
            <person name="Andreopoulos W."/>
            <person name="Labutti K."/>
            <person name="Pangilinan J."/>
            <person name="Ruiz-Duenas F.J."/>
            <person name="Barrasa J.M."/>
            <person name="Sanchez-Garcia M."/>
            <person name="Camarero S."/>
            <person name="Miyauchi S."/>
            <person name="Serrano A."/>
            <person name="Linde D."/>
            <person name="Babiker R."/>
            <person name="Drula E."/>
            <person name="Ayuso-Fernandez I."/>
            <person name="Pacheco R."/>
            <person name="Padilla G."/>
            <person name="Ferreira P."/>
            <person name="Barriuso J."/>
            <person name="Kellner H."/>
            <person name="Castanera R."/>
            <person name="Alfaro M."/>
            <person name="Ramirez L."/>
            <person name="Pisabarro A.G."/>
            <person name="Kuo A."/>
            <person name="Tritt A."/>
            <person name="Lipzen A."/>
            <person name="He G."/>
            <person name="Yan M."/>
            <person name="Ng V."/>
            <person name="Cullen D."/>
            <person name="Martin F."/>
            <person name="Rosso M.-N."/>
            <person name="Henrissat B."/>
            <person name="Hibbett D."/>
            <person name="Martinez A.T."/>
            <person name="Grigoriev I.V."/>
        </authorList>
    </citation>
    <scope>NUCLEOTIDE SEQUENCE</scope>
    <source>
        <strain evidence="1">CBS 506.95</strain>
    </source>
</reference>
<evidence type="ECO:0000313" key="1">
    <source>
        <dbReference type="EMBL" id="KAF9530770.1"/>
    </source>
</evidence>
<comment type="caution">
    <text evidence="1">The sequence shown here is derived from an EMBL/GenBank/DDBJ whole genome shotgun (WGS) entry which is preliminary data.</text>
</comment>
<protein>
    <submittedName>
        <fullName evidence="1">Uncharacterized protein</fullName>
    </submittedName>
</protein>
<gene>
    <name evidence="1" type="ORF">CPB83DRAFT_850277</name>
</gene>
<dbReference type="EMBL" id="MU157838">
    <property type="protein sequence ID" value="KAF9530770.1"/>
    <property type="molecule type" value="Genomic_DNA"/>
</dbReference>
<name>A0A9P6EKZ4_9AGAR</name>
<sequence>MISHESACQCQVVSSSILLLCKPRLATSRNRLSDQKFRGISKLFEGYEITSI</sequence>
<dbReference type="AlphaFoldDB" id="A0A9P6EKZ4"/>
<evidence type="ECO:0000313" key="2">
    <source>
        <dbReference type="Proteomes" id="UP000807306"/>
    </source>
</evidence>
<proteinExistence type="predicted"/>